<feature type="region of interest" description="Disordered" evidence="1">
    <location>
        <begin position="17"/>
        <end position="42"/>
    </location>
</feature>
<comment type="caution">
    <text evidence="2">The sequence shown here is derived from an EMBL/GenBank/DDBJ whole genome shotgun (WGS) entry which is preliminary data.</text>
</comment>
<protein>
    <recommendedName>
        <fullName evidence="4">Helix-turn-helix domain-containing protein</fullName>
    </recommendedName>
</protein>
<feature type="compositionally biased region" description="Polar residues" evidence="1">
    <location>
        <begin position="20"/>
        <end position="38"/>
    </location>
</feature>
<evidence type="ECO:0000256" key="1">
    <source>
        <dbReference type="SAM" id="MobiDB-lite"/>
    </source>
</evidence>
<gene>
    <name evidence="2" type="ORF">R3P82_17575</name>
</gene>
<dbReference type="EMBL" id="JAWLKJ010000007">
    <property type="protein sequence ID" value="MDV6300921.1"/>
    <property type="molecule type" value="Genomic_DNA"/>
</dbReference>
<evidence type="ECO:0000313" key="3">
    <source>
        <dbReference type="Proteomes" id="UP001185873"/>
    </source>
</evidence>
<dbReference type="RefSeq" id="WP_317471402.1">
    <property type="nucleotide sequence ID" value="NZ_JAWLKJ010000007.1"/>
</dbReference>
<reference evidence="2" key="1">
    <citation type="submission" date="2023-10" db="EMBL/GenBank/DDBJ databases">
        <title>Development of a sustainable strategy for remediation of hydrocarbon-contaminated territories based on the waste exchange concept.</title>
        <authorList>
            <person name="Krivoruchko A."/>
        </authorList>
    </citation>
    <scope>NUCLEOTIDE SEQUENCE</scope>
    <source>
        <strain evidence="2">IEGM 1175</strain>
    </source>
</reference>
<sequence length="284" mass="32050">MTSADALEGEHLHENDLSWRHTSAVSQPSLESAQQLANASKRRRSIPIRKGFIRSLTGDGAPPLRRIYKGRSGEVALKLYLALMWRSSAKPFTTDRPYSAWARLLDLDDPPGSGSRQIRNALRALERANLIALEPRPGKAPIVTILNELGGGEVYDPPHSRWTSATKNKRSKATKDKHRYFQIPEHLWTKGYIQSLRGPGLVMLLILLAEQSSELNPVWFSTDQFPDRYGVSPSTRSKGTQELEFHHLLVVEKESVAANPRNNYWDPKAYRNLYRLTSLATSLD</sequence>
<dbReference type="Proteomes" id="UP001185873">
    <property type="component" value="Unassembled WGS sequence"/>
</dbReference>
<name>A0AAE4R4P1_9ACTN</name>
<organism evidence="2 3">
    <name type="scientific">Dietzia maris</name>
    <dbReference type="NCBI Taxonomy" id="37915"/>
    <lineage>
        <taxon>Bacteria</taxon>
        <taxon>Bacillati</taxon>
        <taxon>Actinomycetota</taxon>
        <taxon>Actinomycetes</taxon>
        <taxon>Mycobacteriales</taxon>
        <taxon>Dietziaceae</taxon>
        <taxon>Dietzia</taxon>
    </lineage>
</organism>
<proteinExistence type="predicted"/>
<evidence type="ECO:0008006" key="4">
    <source>
        <dbReference type="Google" id="ProtNLM"/>
    </source>
</evidence>
<accession>A0AAE4R4P1</accession>
<evidence type="ECO:0000313" key="2">
    <source>
        <dbReference type="EMBL" id="MDV6300921.1"/>
    </source>
</evidence>
<dbReference type="AlphaFoldDB" id="A0AAE4R4P1"/>